<dbReference type="EMBL" id="NHRY01000073">
    <property type="protein sequence ID" value="PPQ35437.1"/>
    <property type="molecule type" value="Genomic_DNA"/>
</dbReference>
<reference evidence="3 4" key="1">
    <citation type="journal article" date="2018" name="Arch. Microbiol.">
        <title>New insights into the metabolic potential of the phototrophic purple bacterium Rhodopila globiformis DSM 161(T) from its draft genome sequence and evidence for a vanadium-dependent nitrogenase.</title>
        <authorList>
            <person name="Imhoff J.F."/>
            <person name="Rahn T."/>
            <person name="Kunzel S."/>
            <person name="Neulinger S.C."/>
        </authorList>
    </citation>
    <scope>NUCLEOTIDE SEQUENCE [LARGE SCALE GENOMIC DNA]</scope>
    <source>
        <strain evidence="3 4">DSM 161</strain>
    </source>
</reference>
<keyword evidence="2" id="KW-0472">Membrane</keyword>
<dbReference type="InterPro" id="IPR039513">
    <property type="entry name" value="PL-6"/>
</dbReference>
<accession>A0A2S6NKF2</accession>
<dbReference type="Proteomes" id="UP000239724">
    <property type="component" value="Unassembled WGS sequence"/>
</dbReference>
<sequence>MTDPATTRSEPTHYRPGTNPAVRLKKRSLARRLLWPVASLAVLGALAGGVVLWRMDRTPREWAAELRRPATSGLPVLGAAARATARYLTHADRLAVAGPVALPASLGASADRSGAVPAGPLRTVASLQALAAAVADARPGDVIQIQPGQYRLSDGPIRITQPGTAAAPIVLRAARLGDVVIESDTVQAFKVSAPYWRFENLSLRGVCADHSQCEHAFHVVGAGGFTTIRNNLMTDFNAHIKINAENGVFPDGGLVEGNTMTESAPRVTANPVTPVDLVAASDWVIRGNVITDFIRQDHTGGSTYGAFVKGEGEDNVLERNAVICEWKIRTVPGQRVGLSLGGGGTGMALRRLKGRTGFEQLGGVIRDNLIAFCSDDGIYVNRAGRSTVDHNTLIDTAGIDLRFVQSSATVTDNIVDGAIKKRDRASLRSWDNDIPFLLDLFAGLHPQRAYYRDPAVLDLAWRTRPDSVPDPEPRVDLCGNPRGDKALPGAFEDYAVCLRGQ</sequence>
<evidence type="ECO:0000256" key="2">
    <source>
        <dbReference type="SAM" id="Phobius"/>
    </source>
</evidence>
<evidence type="ECO:0008006" key="5">
    <source>
        <dbReference type="Google" id="ProtNLM"/>
    </source>
</evidence>
<dbReference type="OrthoDB" id="5496540at2"/>
<proteinExistence type="predicted"/>
<keyword evidence="2" id="KW-1133">Transmembrane helix</keyword>
<evidence type="ECO:0000256" key="1">
    <source>
        <dbReference type="SAM" id="MobiDB-lite"/>
    </source>
</evidence>
<dbReference type="AlphaFoldDB" id="A0A2S6NKF2"/>
<dbReference type="RefSeq" id="WP_104518244.1">
    <property type="nucleotide sequence ID" value="NZ_NHRY01000073.1"/>
</dbReference>
<name>A0A2S6NKF2_RHOGL</name>
<dbReference type="SUPFAM" id="SSF51126">
    <property type="entry name" value="Pectin lyase-like"/>
    <property type="match status" value="1"/>
</dbReference>
<dbReference type="InterPro" id="IPR006626">
    <property type="entry name" value="PbH1"/>
</dbReference>
<feature type="transmembrane region" description="Helical" evidence="2">
    <location>
        <begin position="33"/>
        <end position="53"/>
    </location>
</feature>
<evidence type="ECO:0000313" key="3">
    <source>
        <dbReference type="EMBL" id="PPQ35437.1"/>
    </source>
</evidence>
<evidence type="ECO:0000313" key="4">
    <source>
        <dbReference type="Proteomes" id="UP000239724"/>
    </source>
</evidence>
<comment type="caution">
    <text evidence="3">The sequence shown here is derived from an EMBL/GenBank/DDBJ whole genome shotgun (WGS) entry which is preliminary data.</text>
</comment>
<organism evidence="3 4">
    <name type="scientific">Rhodopila globiformis</name>
    <name type="common">Rhodopseudomonas globiformis</name>
    <dbReference type="NCBI Taxonomy" id="1071"/>
    <lineage>
        <taxon>Bacteria</taxon>
        <taxon>Pseudomonadati</taxon>
        <taxon>Pseudomonadota</taxon>
        <taxon>Alphaproteobacteria</taxon>
        <taxon>Acetobacterales</taxon>
        <taxon>Acetobacteraceae</taxon>
        <taxon>Rhodopila</taxon>
    </lineage>
</organism>
<dbReference type="Pfam" id="PF14592">
    <property type="entry name" value="Chondroitinas_B"/>
    <property type="match status" value="1"/>
</dbReference>
<dbReference type="InterPro" id="IPR012334">
    <property type="entry name" value="Pectin_lyas_fold"/>
</dbReference>
<gene>
    <name evidence="3" type="ORF">CCS01_07565</name>
</gene>
<dbReference type="Gene3D" id="2.160.20.10">
    <property type="entry name" value="Single-stranded right-handed beta-helix, Pectin lyase-like"/>
    <property type="match status" value="1"/>
</dbReference>
<keyword evidence="2" id="KW-0812">Transmembrane</keyword>
<protein>
    <recommendedName>
        <fullName evidence="5">Right handed beta helix domain-containing protein</fullName>
    </recommendedName>
</protein>
<feature type="region of interest" description="Disordered" evidence="1">
    <location>
        <begin position="1"/>
        <end position="20"/>
    </location>
</feature>
<dbReference type="InterPro" id="IPR011050">
    <property type="entry name" value="Pectin_lyase_fold/virulence"/>
</dbReference>
<keyword evidence="4" id="KW-1185">Reference proteome</keyword>
<dbReference type="SMART" id="SM00710">
    <property type="entry name" value="PbH1"/>
    <property type="match status" value="4"/>
</dbReference>